<feature type="transmembrane region" description="Helical" evidence="1">
    <location>
        <begin position="137"/>
        <end position="156"/>
    </location>
</feature>
<dbReference type="RefSeq" id="WP_244640618.1">
    <property type="nucleotide sequence ID" value="NZ_BMKB01000001.1"/>
</dbReference>
<dbReference type="AlphaFoldDB" id="A0A916R6T0"/>
<accession>A0A916R6T0</accession>
<dbReference type="Proteomes" id="UP000596977">
    <property type="component" value="Unassembled WGS sequence"/>
</dbReference>
<name>A0A916R6T0_9HYPH</name>
<evidence type="ECO:0000313" key="3">
    <source>
        <dbReference type="Proteomes" id="UP000596977"/>
    </source>
</evidence>
<comment type="caution">
    <text evidence="2">The sequence shown here is derived from an EMBL/GenBank/DDBJ whole genome shotgun (WGS) entry which is preliminary data.</text>
</comment>
<evidence type="ECO:0000256" key="1">
    <source>
        <dbReference type="SAM" id="Phobius"/>
    </source>
</evidence>
<evidence type="ECO:0000313" key="2">
    <source>
        <dbReference type="EMBL" id="GGA41787.1"/>
    </source>
</evidence>
<proteinExistence type="predicted"/>
<gene>
    <name evidence="2" type="ORF">GCM10011499_09300</name>
</gene>
<dbReference type="EMBL" id="BMKB01000001">
    <property type="protein sequence ID" value="GGA41787.1"/>
    <property type="molecule type" value="Genomic_DNA"/>
</dbReference>
<feature type="transmembrane region" description="Helical" evidence="1">
    <location>
        <begin position="12"/>
        <end position="34"/>
    </location>
</feature>
<dbReference type="InterPro" id="IPR018750">
    <property type="entry name" value="DUF2306_membrane"/>
</dbReference>
<reference evidence="2 3" key="1">
    <citation type="journal article" date="2014" name="Int. J. Syst. Evol. Microbiol.">
        <title>Complete genome sequence of Corynebacterium casei LMG S-19264T (=DSM 44701T), isolated from a smear-ripened cheese.</title>
        <authorList>
            <consortium name="US DOE Joint Genome Institute (JGI-PGF)"/>
            <person name="Walter F."/>
            <person name="Albersmeier A."/>
            <person name="Kalinowski J."/>
            <person name="Ruckert C."/>
        </authorList>
    </citation>
    <scope>NUCLEOTIDE SEQUENCE [LARGE SCALE GENOMIC DNA]</scope>
    <source>
        <strain evidence="2 3">CGMCC 1.15896</strain>
    </source>
</reference>
<sequence>MIIEPIALASPAIRIHTLAALLALVLGTIVLFMPKGTHVHKLLGRVWLATMAVTALSSLLITEARMFGPFSWIHGLSVFTLIMLVYGLVQARRGNIVAHRSTMISLYAFALVLTGAFTLLPGRRMNAVLFADGGKSAALFALGVGVVLLLAFWARYHHRSSRRLIRSR</sequence>
<protein>
    <submittedName>
        <fullName evidence="2">Membrane protein</fullName>
    </submittedName>
</protein>
<organism evidence="2 3">
    <name type="scientific">Pelagibacterium lentulum</name>
    <dbReference type="NCBI Taxonomy" id="2029865"/>
    <lineage>
        <taxon>Bacteria</taxon>
        <taxon>Pseudomonadati</taxon>
        <taxon>Pseudomonadota</taxon>
        <taxon>Alphaproteobacteria</taxon>
        <taxon>Hyphomicrobiales</taxon>
        <taxon>Devosiaceae</taxon>
        <taxon>Pelagibacterium</taxon>
    </lineage>
</organism>
<keyword evidence="1" id="KW-1133">Transmembrane helix</keyword>
<keyword evidence="1" id="KW-0472">Membrane</keyword>
<keyword evidence="1" id="KW-0812">Transmembrane</keyword>
<dbReference type="Pfam" id="PF10067">
    <property type="entry name" value="DUF2306"/>
    <property type="match status" value="1"/>
</dbReference>
<feature type="transmembrane region" description="Helical" evidence="1">
    <location>
        <begin position="101"/>
        <end position="122"/>
    </location>
</feature>
<feature type="transmembrane region" description="Helical" evidence="1">
    <location>
        <begin position="46"/>
        <end position="64"/>
    </location>
</feature>
<keyword evidence="3" id="KW-1185">Reference proteome</keyword>
<feature type="transmembrane region" description="Helical" evidence="1">
    <location>
        <begin position="70"/>
        <end position="89"/>
    </location>
</feature>